<gene>
    <name evidence="6" type="ORF">JM946_25130</name>
</gene>
<comment type="similarity">
    <text evidence="1">Belongs to the metallo-beta-lactamase superfamily.</text>
</comment>
<evidence type="ECO:0000313" key="7">
    <source>
        <dbReference type="Proteomes" id="UP000661077"/>
    </source>
</evidence>
<name>A0ABS1X482_9GAMM</name>
<evidence type="ECO:0000313" key="6">
    <source>
        <dbReference type="EMBL" id="MBM0108028.1"/>
    </source>
</evidence>
<evidence type="ECO:0000256" key="4">
    <source>
        <dbReference type="ARBA" id="ARBA00022833"/>
    </source>
</evidence>
<dbReference type="Proteomes" id="UP000661077">
    <property type="component" value="Unassembled WGS sequence"/>
</dbReference>
<accession>A0ABS1X482</accession>
<dbReference type="EMBL" id="JAEVLS010000006">
    <property type="protein sequence ID" value="MBM0108028.1"/>
    <property type="molecule type" value="Genomic_DNA"/>
</dbReference>
<keyword evidence="2" id="KW-0479">Metal-binding</keyword>
<dbReference type="Gene3D" id="3.60.15.10">
    <property type="entry name" value="Ribonuclease Z/Hydroxyacylglutathione hydrolase-like"/>
    <property type="match status" value="1"/>
</dbReference>
<organism evidence="6 7">
    <name type="scientific">Steroidobacter gossypii</name>
    <dbReference type="NCBI Taxonomy" id="2805490"/>
    <lineage>
        <taxon>Bacteria</taxon>
        <taxon>Pseudomonadati</taxon>
        <taxon>Pseudomonadota</taxon>
        <taxon>Gammaproteobacteria</taxon>
        <taxon>Steroidobacterales</taxon>
        <taxon>Steroidobacteraceae</taxon>
        <taxon>Steroidobacter</taxon>
    </lineage>
</organism>
<evidence type="ECO:0000256" key="1">
    <source>
        <dbReference type="ARBA" id="ARBA00007749"/>
    </source>
</evidence>
<dbReference type="SMART" id="SM00849">
    <property type="entry name" value="Lactamase_B"/>
    <property type="match status" value="1"/>
</dbReference>
<feature type="domain" description="Metallo-beta-lactamase" evidence="5">
    <location>
        <begin position="1"/>
        <end position="231"/>
    </location>
</feature>
<dbReference type="SUPFAM" id="SSF56281">
    <property type="entry name" value="Metallo-hydrolase/oxidoreductase"/>
    <property type="match status" value="1"/>
</dbReference>
<evidence type="ECO:0000259" key="5">
    <source>
        <dbReference type="SMART" id="SM00849"/>
    </source>
</evidence>
<protein>
    <submittedName>
        <fullName evidence="6">MBL fold metallo-hydrolase</fullName>
    </submittedName>
</protein>
<dbReference type="InterPro" id="IPR036866">
    <property type="entry name" value="RibonucZ/Hydroxyglut_hydro"/>
</dbReference>
<dbReference type="InterPro" id="IPR051013">
    <property type="entry name" value="MBL_superfamily_lactonases"/>
</dbReference>
<sequence>MLVETNDCLVLIDTGFGLRDAADPHSRLSRFFLTLLAPEFREEFTAVRQIAALGFDPRDVRHIVLTHLDFDHAGGLDDFPHARVHMLSKEREVAEAQRSLLDRMRYRPQQWSTRHNWTVYPAMSGEKWYDFECVRQLQGVPPEILLVPLLGHTLGHAGVAVERTGGSWILQAGDAYFYHAEMDLAHPRCTPGLRFYQWMMEQDRRSRLANQQRLRDLKRNHGKAVRIMSSHDVNEFESAAHRVITALPGGPVRA</sequence>
<dbReference type="PANTHER" id="PTHR42978">
    <property type="entry name" value="QUORUM-QUENCHING LACTONASE YTNP-RELATED-RELATED"/>
    <property type="match status" value="1"/>
</dbReference>
<reference evidence="6 7" key="1">
    <citation type="journal article" date="2021" name="Int. J. Syst. Evol. Microbiol.">
        <title>Steroidobacter gossypii sp. nov., isolated from soil of cotton cropping field.</title>
        <authorList>
            <person name="Huang R."/>
            <person name="Yang S."/>
            <person name="Zhen C."/>
            <person name="Liu W."/>
        </authorList>
    </citation>
    <scope>NUCLEOTIDE SEQUENCE [LARGE SCALE GENOMIC DNA]</scope>
    <source>
        <strain evidence="6 7">S1-65</strain>
    </source>
</reference>
<keyword evidence="3" id="KW-0378">Hydrolase</keyword>
<dbReference type="Pfam" id="PF00753">
    <property type="entry name" value="Lactamase_B"/>
    <property type="match status" value="1"/>
</dbReference>
<dbReference type="PANTHER" id="PTHR42978:SF3">
    <property type="entry name" value="BLR3078 PROTEIN"/>
    <property type="match status" value="1"/>
</dbReference>
<keyword evidence="4" id="KW-0862">Zinc</keyword>
<proteinExistence type="inferred from homology"/>
<dbReference type="CDD" id="cd07742">
    <property type="entry name" value="metallo-hydrolase-like_MBL-fold"/>
    <property type="match status" value="1"/>
</dbReference>
<keyword evidence="7" id="KW-1185">Reference proteome</keyword>
<evidence type="ECO:0000256" key="2">
    <source>
        <dbReference type="ARBA" id="ARBA00022723"/>
    </source>
</evidence>
<evidence type="ECO:0000256" key="3">
    <source>
        <dbReference type="ARBA" id="ARBA00022801"/>
    </source>
</evidence>
<comment type="caution">
    <text evidence="6">The sequence shown here is derived from an EMBL/GenBank/DDBJ whole genome shotgun (WGS) entry which is preliminary data.</text>
</comment>
<dbReference type="InterPro" id="IPR001279">
    <property type="entry name" value="Metallo-B-lactamas"/>
</dbReference>